<dbReference type="InterPro" id="IPR032675">
    <property type="entry name" value="LRR_dom_sf"/>
</dbReference>
<comment type="caution">
    <text evidence="2">The sequence shown here is derived from an EMBL/GenBank/DDBJ whole genome shotgun (WGS) entry which is preliminary data.</text>
</comment>
<organism evidence="2 3">
    <name type="scientific">Stentor coeruleus</name>
    <dbReference type="NCBI Taxonomy" id="5963"/>
    <lineage>
        <taxon>Eukaryota</taxon>
        <taxon>Sar</taxon>
        <taxon>Alveolata</taxon>
        <taxon>Ciliophora</taxon>
        <taxon>Postciliodesmatophora</taxon>
        <taxon>Heterotrichea</taxon>
        <taxon>Heterotrichida</taxon>
        <taxon>Stentoridae</taxon>
        <taxon>Stentor</taxon>
    </lineage>
</organism>
<evidence type="ECO:0000256" key="1">
    <source>
        <dbReference type="SAM" id="MobiDB-lite"/>
    </source>
</evidence>
<sequence length="1210" mass="140685">MNLPVKRSVSSKRVIQNPNKKPKTKLQGNSSESTFKPMCLRNDLWIEILDYLDTKSYFCIIPLLNSFFNLLIKGCKNYRTSLKVILKFISSTLGNNQYHIEKNPKGMEYILQSRQLNKLELVIRNFELYDDPNPEYKSEFTHFFIPMISLRTLRTLKINFPKNFTREINSLFTLMPNLEVLKVNLNNSFPKEFSFVLDKYIRNFNQTPLTTTTLKKLSLRYHNINQINNSIEDIFDSLEKNTCLEKLSIENHTNKYNETKISKFLKTNSYLKCIKLPVDFVFTKNSADDLCNYLANNEILEELQLSDSIMISAQKFTNAVSNNHSLRILNLKHHLKISERRIYNTTNNACKLFKALSNTLIEDFSMIFSVTNFCDICKTNKKNCKVNFEKSLKSLESFLSASKTLRKISISILYIPLKSISLFAEIIIKYVKLGKIEYFCGYNLKMLLENKIDVFVIKKKNKICRDNIWISIVLYEILGKFLIKADKVLRVVCENNSKIVTNVKDFIENLSLSKNLILHHKQNIENLYLIPSLYYFSILILSTKFEALSELDIRNIPLESCNMAFPELLKQFKSLQKLKFRIKNIEFFESNIPSIFKTIKSNLSKISYINCSLDNIASIKIFEAISQLIISHNTLKYFKLKRYKLLLNKKVPKNKLENFIAMSKLVSLNLTDITINYKYFIHLANGLKINDTITRLKLKEINFENCIENISPFRNLLLEKTNPIYNSLLEIKAALAIINSLTSKTYFEKLCVIISGKLINEILATEDEAEIYLKAVDSFLLTNTRLQKFDVPLEVPNNYIFKLSETLVNAIKNNKDLRIPNCFEEKDFAPNKQIENIPEFKNDELRSIDTNQSSKIVKNEPKTNQCRPLVLSELVKSSNPEILNNHIKKLFGHEIDLNCKSLNLKKSINTINMNYKIYKYNFIEVFTSLQELIICGSFIKPVEIQVIENNIKNLKNLHTIKFKNIYHINENISGLLAPQNLTYLKIFETKLSISDLTRFSEKIKCSCLKKLSLKNIYFFDGSNIKIYFAQLIEAIICPSLEVLKIHIKYTPYLMDFLVDKLDYFENLEFIGIYILERFISFKGSIEKLILKVVNKDTLLSRVKIHKYIWDIKKLYGVENLKIDGCMLCPGDLMIFAEICERKVLENVKSIDLSNNIGVFDGYFVENIVRVVKALECQMVVLKNSGCKKNHVEEIQRLLGKKGSELKFIIA</sequence>
<feature type="region of interest" description="Disordered" evidence="1">
    <location>
        <begin position="1"/>
        <end position="32"/>
    </location>
</feature>
<proteinExistence type="predicted"/>
<dbReference type="Gene3D" id="3.80.10.10">
    <property type="entry name" value="Ribonuclease Inhibitor"/>
    <property type="match status" value="2"/>
</dbReference>
<name>A0A1R2CW66_9CILI</name>
<protein>
    <submittedName>
        <fullName evidence="2">Uncharacterized protein</fullName>
    </submittedName>
</protein>
<dbReference type="AlphaFoldDB" id="A0A1R2CW66"/>
<dbReference type="SUPFAM" id="SSF52047">
    <property type="entry name" value="RNI-like"/>
    <property type="match status" value="2"/>
</dbReference>
<gene>
    <name evidence="2" type="ORF">SteCoe_3827</name>
</gene>
<evidence type="ECO:0000313" key="2">
    <source>
        <dbReference type="EMBL" id="OMJ93247.1"/>
    </source>
</evidence>
<keyword evidence="3" id="KW-1185">Reference proteome</keyword>
<dbReference type="OrthoDB" id="327418at2759"/>
<accession>A0A1R2CW66</accession>
<evidence type="ECO:0000313" key="3">
    <source>
        <dbReference type="Proteomes" id="UP000187209"/>
    </source>
</evidence>
<dbReference type="EMBL" id="MPUH01000046">
    <property type="protein sequence ID" value="OMJ93247.1"/>
    <property type="molecule type" value="Genomic_DNA"/>
</dbReference>
<dbReference type="Proteomes" id="UP000187209">
    <property type="component" value="Unassembled WGS sequence"/>
</dbReference>
<reference evidence="2 3" key="1">
    <citation type="submission" date="2016-11" db="EMBL/GenBank/DDBJ databases">
        <title>The macronuclear genome of Stentor coeruleus: a giant cell with tiny introns.</title>
        <authorList>
            <person name="Slabodnick M."/>
            <person name="Ruby J.G."/>
            <person name="Reiff S.B."/>
            <person name="Swart E.C."/>
            <person name="Gosai S."/>
            <person name="Prabakaran S."/>
            <person name="Witkowska E."/>
            <person name="Larue G.E."/>
            <person name="Fisher S."/>
            <person name="Freeman R.M."/>
            <person name="Gunawardena J."/>
            <person name="Chu W."/>
            <person name="Stover N.A."/>
            <person name="Gregory B.D."/>
            <person name="Nowacki M."/>
            <person name="Derisi J."/>
            <person name="Roy S.W."/>
            <person name="Marshall W.F."/>
            <person name="Sood P."/>
        </authorList>
    </citation>
    <scope>NUCLEOTIDE SEQUENCE [LARGE SCALE GENOMIC DNA]</scope>
    <source>
        <strain evidence="2">WM001</strain>
    </source>
</reference>